<evidence type="ECO:0000256" key="4">
    <source>
        <dbReference type="ARBA" id="ARBA00022833"/>
    </source>
</evidence>
<dbReference type="GO" id="GO:0010468">
    <property type="term" value="P:regulation of gene expression"/>
    <property type="evidence" value="ECO:0000318"/>
    <property type="project" value="GO_Central"/>
</dbReference>
<dbReference type="PANTHER" id="PTHR12547">
    <property type="entry name" value="CCCH ZINC FINGER/TIS11-RELATED"/>
    <property type="match status" value="1"/>
</dbReference>
<dbReference type="Pfam" id="PF14608">
    <property type="entry name" value="zf-CCCH_2"/>
    <property type="match status" value="1"/>
</dbReference>
<keyword evidence="2" id="KW-0677">Repeat</keyword>
<keyword evidence="3 6" id="KW-0863">Zinc-finger</keyword>
<dbReference type="InterPro" id="IPR004087">
    <property type="entry name" value="KH_dom"/>
</dbReference>
<gene>
    <name evidence="9" type="ORF">RCOM_0098170</name>
</gene>
<dbReference type="SUPFAM" id="SSF90229">
    <property type="entry name" value="CCCH zinc finger"/>
    <property type="match status" value="3"/>
</dbReference>
<dbReference type="InterPro" id="IPR004088">
    <property type="entry name" value="KH_dom_type_1"/>
</dbReference>
<dbReference type="Gene3D" id="3.30.1370.10">
    <property type="entry name" value="K Homology domain, type 1"/>
    <property type="match status" value="1"/>
</dbReference>
<evidence type="ECO:0000256" key="2">
    <source>
        <dbReference type="ARBA" id="ARBA00022737"/>
    </source>
</evidence>
<reference evidence="10" key="1">
    <citation type="journal article" date="2010" name="Nat. Biotechnol.">
        <title>Draft genome sequence of the oilseed species Ricinus communis.</title>
        <authorList>
            <person name="Chan A.P."/>
            <person name="Crabtree J."/>
            <person name="Zhao Q."/>
            <person name="Lorenzi H."/>
            <person name="Orvis J."/>
            <person name="Puiu D."/>
            <person name="Melake-Berhan A."/>
            <person name="Jones K.M."/>
            <person name="Redman J."/>
            <person name="Chen G."/>
            <person name="Cahoon E.B."/>
            <person name="Gedil M."/>
            <person name="Stanke M."/>
            <person name="Haas B.J."/>
            <person name="Wortman J.R."/>
            <person name="Fraser-Liggett C.M."/>
            <person name="Ravel J."/>
            <person name="Rabinowicz P.D."/>
        </authorList>
    </citation>
    <scope>NUCLEOTIDE SEQUENCE [LARGE SCALE GENOMIC DNA]</scope>
    <source>
        <strain evidence="10">cv. Hale</strain>
    </source>
</reference>
<evidence type="ECO:0000313" key="10">
    <source>
        <dbReference type="Proteomes" id="UP000008311"/>
    </source>
</evidence>
<dbReference type="eggNOG" id="KOG1677">
    <property type="taxonomic scope" value="Eukaryota"/>
</dbReference>
<keyword evidence="1 6" id="KW-0479">Metal-binding</keyword>
<dbReference type="CDD" id="cd22464">
    <property type="entry name" value="KH-I_AtC3H36_like"/>
    <property type="match status" value="1"/>
</dbReference>
<dbReference type="GO" id="GO:0003729">
    <property type="term" value="F:mRNA binding"/>
    <property type="evidence" value="ECO:0000318"/>
    <property type="project" value="GO_Central"/>
</dbReference>
<dbReference type="Proteomes" id="UP000008311">
    <property type="component" value="Unassembled WGS sequence"/>
</dbReference>
<evidence type="ECO:0000256" key="1">
    <source>
        <dbReference type="ARBA" id="ARBA00022723"/>
    </source>
</evidence>
<dbReference type="Pfam" id="PF00642">
    <property type="entry name" value="zf-CCCH"/>
    <property type="match status" value="2"/>
</dbReference>
<evidence type="ECO:0000313" key="9">
    <source>
        <dbReference type="EMBL" id="EEF28926.1"/>
    </source>
</evidence>
<feature type="domain" description="C3H1-type" evidence="8">
    <location>
        <begin position="99"/>
        <end position="127"/>
    </location>
</feature>
<dbReference type="GO" id="GO:0051252">
    <property type="term" value="P:regulation of RNA metabolic process"/>
    <property type="evidence" value="ECO:0007669"/>
    <property type="project" value="UniProtKB-ARBA"/>
</dbReference>
<evidence type="ECO:0000256" key="5">
    <source>
        <dbReference type="PROSITE-ProRule" id="PRU00117"/>
    </source>
</evidence>
<evidence type="ECO:0000256" key="7">
    <source>
        <dbReference type="SAM" id="MobiDB-lite"/>
    </source>
</evidence>
<sequence length="295" mass="31031">MMDTRKRGRNDFNANGGFKKSKREMDSLSTGVGSKSKPCTKFFSTAGCPFGESCHFLHYVPGGYNAVAQMMNLGPAVTSVPRNMPAPSPAIPNGSAPSAVKSRMCNKYNTVEGCKFGDKCNFAHGEWELGKSMAPSHDDPRAFGTFAGRMGGRMEPPPPGPAASFGASATAKISVEASLAGAIIGKGGVNSKQICRQTGAKLSIREHETDPNLRNIEFEGSFEQIKQASAMVSELIASISSVNASAKATGLTGGHGHPGSNFKTKLCENFSKGSCTFGQRCHFAHGAAELRKSGV</sequence>
<dbReference type="SMART" id="SM00322">
    <property type="entry name" value="KH"/>
    <property type="match status" value="1"/>
</dbReference>
<dbReference type="SMART" id="SM00356">
    <property type="entry name" value="ZnF_C3H1"/>
    <property type="match status" value="3"/>
</dbReference>
<proteinExistence type="predicted"/>
<dbReference type="GO" id="GO:0005737">
    <property type="term" value="C:cytoplasm"/>
    <property type="evidence" value="ECO:0000318"/>
    <property type="project" value="GO_Central"/>
</dbReference>
<feature type="zinc finger region" description="C3H1-type" evidence="6">
    <location>
        <begin position="99"/>
        <end position="127"/>
    </location>
</feature>
<dbReference type="InterPro" id="IPR045877">
    <property type="entry name" value="ZFP36-like"/>
</dbReference>
<name>B9T5D8_RICCO</name>
<dbReference type="InterPro" id="IPR000571">
    <property type="entry name" value="Znf_CCCH"/>
</dbReference>
<dbReference type="EMBL" id="EQ974522">
    <property type="protein sequence ID" value="EEF28926.1"/>
    <property type="molecule type" value="Genomic_DNA"/>
</dbReference>
<dbReference type="AlphaFoldDB" id="B9T5D8"/>
<dbReference type="InterPro" id="IPR036612">
    <property type="entry name" value="KH_dom_type_1_sf"/>
</dbReference>
<accession>B9T5D8</accession>
<evidence type="ECO:0000259" key="8">
    <source>
        <dbReference type="PROSITE" id="PS50103"/>
    </source>
</evidence>
<keyword evidence="10" id="KW-1185">Reference proteome</keyword>
<dbReference type="FunFam" id="4.10.1000.10:FF:000003">
    <property type="entry name" value="Zinc finger CCCH domain-containing protein"/>
    <property type="match status" value="2"/>
</dbReference>
<organism evidence="9 10">
    <name type="scientific">Ricinus communis</name>
    <name type="common">Castor bean</name>
    <dbReference type="NCBI Taxonomy" id="3988"/>
    <lineage>
        <taxon>Eukaryota</taxon>
        <taxon>Viridiplantae</taxon>
        <taxon>Streptophyta</taxon>
        <taxon>Embryophyta</taxon>
        <taxon>Tracheophyta</taxon>
        <taxon>Spermatophyta</taxon>
        <taxon>Magnoliopsida</taxon>
        <taxon>eudicotyledons</taxon>
        <taxon>Gunneridae</taxon>
        <taxon>Pentapetalae</taxon>
        <taxon>rosids</taxon>
        <taxon>fabids</taxon>
        <taxon>Malpighiales</taxon>
        <taxon>Euphorbiaceae</taxon>
        <taxon>Acalyphoideae</taxon>
        <taxon>Acalypheae</taxon>
        <taxon>Ricinus</taxon>
    </lineage>
</organism>
<feature type="region of interest" description="Disordered" evidence="7">
    <location>
        <begin position="1"/>
        <end position="35"/>
    </location>
</feature>
<dbReference type="InterPro" id="IPR036855">
    <property type="entry name" value="Znf_CCCH_sf"/>
</dbReference>
<dbReference type="PROSITE" id="PS50103">
    <property type="entry name" value="ZF_C3H1"/>
    <property type="match status" value="3"/>
</dbReference>
<dbReference type="OrthoDB" id="410307at2759"/>
<dbReference type="GO" id="GO:0008270">
    <property type="term" value="F:zinc ion binding"/>
    <property type="evidence" value="ECO:0007669"/>
    <property type="project" value="UniProtKB-KW"/>
</dbReference>
<feature type="domain" description="C3H1-type" evidence="8">
    <location>
        <begin position="261"/>
        <end position="288"/>
    </location>
</feature>
<feature type="domain" description="C3H1-type" evidence="8">
    <location>
        <begin position="33"/>
        <end position="61"/>
    </location>
</feature>
<dbReference type="PANTHER" id="PTHR12547:SF184">
    <property type="entry name" value="CCCH-TYPE ZN-FINGER PROTEIN"/>
    <property type="match status" value="1"/>
</dbReference>
<feature type="zinc finger region" description="C3H1-type" evidence="6">
    <location>
        <begin position="33"/>
        <end position="61"/>
    </location>
</feature>
<dbReference type="FunCoup" id="B9T5D8">
    <property type="interactions" value="3266"/>
</dbReference>
<dbReference type="Pfam" id="PF00013">
    <property type="entry name" value="KH_1"/>
    <property type="match status" value="1"/>
</dbReference>
<dbReference type="InParanoid" id="B9T5D8"/>
<dbReference type="SUPFAM" id="SSF54791">
    <property type="entry name" value="Eukaryotic type KH-domain (KH-domain type I)"/>
    <property type="match status" value="1"/>
</dbReference>
<evidence type="ECO:0000256" key="3">
    <source>
        <dbReference type="ARBA" id="ARBA00022771"/>
    </source>
</evidence>
<dbReference type="Gene3D" id="4.10.1000.10">
    <property type="entry name" value="Zinc finger, CCCH-type"/>
    <property type="match status" value="2"/>
</dbReference>
<feature type="zinc finger region" description="C3H1-type" evidence="6">
    <location>
        <begin position="261"/>
        <end position="288"/>
    </location>
</feature>
<dbReference type="KEGG" id="rcu:8280424"/>
<dbReference type="STRING" id="3988.B9T5D8"/>
<evidence type="ECO:0000256" key="6">
    <source>
        <dbReference type="PROSITE-ProRule" id="PRU00723"/>
    </source>
</evidence>
<dbReference type="PROSITE" id="PS50084">
    <property type="entry name" value="KH_TYPE_1"/>
    <property type="match status" value="1"/>
</dbReference>
<protein>
    <recommendedName>
        <fullName evidence="8">C3H1-type domain-containing protein</fullName>
    </recommendedName>
</protein>
<keyword evidence="4 6" id="KW-0862">Zinc</keyword>
<keyword evidence="5" id="KW-0694">RNA-binding</keyword>